<dbReference type="PANTHER" id="PTHR43657:SF1">
    <property type="entry name" value="ALTERED INHERITANCE OF MITOCHONDRIA PROTEIN 24, MITOCHONDRIAL"/>
    <property type="match status" value="1"/>
</dbReference>
<dbReference type="KEGG" id="samy:DB32_007588"/>
<dbReference type="NCBIfam" id="TIGR00266">
    <property type="entry name" value="TIGR00266 family protein"/>
    <property type="match status" value="1"/>
</dbReference>
<dbReference type="EMBL" id="CP011125">
    <property type="protein sequence ID" value="AKF10439.1"/>
    <property type="molecule type" value="Genomic_DNA"/>
</dbReference>
<dbReference type="Gene3D" id="3.60.160.10">
    <property type="entry name" value="Mitochondrial biogenesis AIM24"/>
    <property type="match status" value="1"/>
</dbReference>
<feature type="compositionally biased region" description="Low complexity" evidence="1">
    <location>
        <begin position="21"/>
        <end position="39"/>
    </location>
</feature>
<organism evidence="2 3">
    <name type="scientific">Sandaracinus amylolyticus</name>
    <dbReference type="NCBI Taxonomy" id="927083"/>
    <lineage>
        <taxon>Bacteria</taxon>
        <taxon>Pseudomonadati</taxon>
        <taxon>Myxococcota</taxon>
        <taxon>Polyangia</taxon>
        <taxon>Polyangiales</taxon>
        <taxon>Sandaracinaceae</taxon>
        <taxon>Sandaracinus</taxon>
    </lineage>
</organism>
<name>A0A0F6SHH2_9BACT</name>
<dbReference type="STRING" id="927083.DB32_007588"/>
<proteinExistence type="predicted"/>
<dbReference type="InterPro" id="IPR016031">
    <property type="entry name" value="Trp_RNA-bd_attenuator-like_dom"/>
</dbReference>
<keyword evidence="3" id="KW-1185">Reference proteome</keyword>
<evidence type="ECO:0008006" key="4">
    <source>
        <dbReference type="Google" id="ProtNLM"/>
    </source>
</evidence>
<sequence length="272" mass="28528">MDQQPQYAQPQHPGHPGGYGQQPMQGMTPAPMGAPAGGASVAHAITHGPSFAMLRVDLQPGQVVIAEAGSMVARHSHVAMEVKMNAGKSAGFLAKVWALMIAFIRKVVGGETFFVNHFSAPQPGSVWIAPTMSGQIAHRRLNPGEKLVLSSGAYVASAGDIDVKMKFGGLKSILAKEGAFMLEVSGTGDLWFTSYGGIQAIDINGPYMVDNGHLVGYEGNLTMNIKSAGGGLLGFMASGEGLVCEFNGQGRIYIQSRNLSSLAGWLTPLMPS</sequence>
<protein>
    <recommendedName>
        <fullName evidence="4">DUF124 domain-containing protein</fullName>
    </recommendedName>
</protein>
<dbReference type="Proteomes" id="UP000034883">
    <property type="component" value="Chromosome"/>
</dbReference>
<evidence type="ECO:0000256" key="1">
    <source>
        <dbReference type="SAM" id="MobiDB-lite"/>
    </source>
</evidence>
<dbReference type="AlphaFoldDB" id="A0A0F6SHH2"/>
<feature type="region of interest" description="Disordered" evidence="1">
    <location>
        <begin position="1"/>
        <end position="39"/>
    </location>
</feature>
<reference evidence="2 3" key="1">
    <citation type="submission" date="2015-03" db="EMBL/GenBank/DDBJ databases">
        <title>Genome assembly of Sandaracinus amylolyticus DSM 53668.</title>
        <authorList>
            <person name="Sharma G."/>
            <person name="Subramanian S."/>
        </authorList>
    </citation>
    <scope>NUCLEOTIDE SEQUENCE [LARGE SCALE GENOMIC DNA]</scope>
    <source>
        <strain evidence="2 3">DSM 53668</strain>
    </source>
</reference>
<evidence type="ECO:0000313" key="2">
    <source>
        <dbReference type="EMBL" id="AKF10439.1"/>
    </source>
</evidence>
<dbReference type="SUPFAM" id="SSF51219">
    <property type="entry name" value="TRAP-like"/>
    <property type="match status" value="1"/>
</dbReference>
<dbReference type="PANTHER" id="PTHR43657">
    <property type="entry name" value="TRYPTOPHAN RNA-BINDING ATTENUATOR PROTEIN-LIKE PROTEIN"/>
    <property type="match status" value="1"/>
</dbReference>
<dbReference type="InterPro" id="IPR036983">
    <property type="entry name" value="AIM24_sf"/>
</dbReference>
<feature type="compositionally biased region" description="Low complexity" evidence="1">
    <location>
        <begin position="1"/>
        <end position="14"/>
    </location>
</feature>
<dbReference type="Pfam" id="PF01987">
    <property type="entry name" value="AIM24"/>
    <property type="match status" value="1"/>
</dbReference>
<dbReference type="InterPro" id="IPR002838">
    <property type="entry name" value="AIM24"/>
</dbReference>
<evidence type="ECO:0000313" key="3">
    <source>
        <dbReference type="Proteomes" id="UP000034883"/>
    </source>
</evidence>
<accession>A0A0F6SHH2</accession>
<dbReference type="RefSeq" id="WP_240481298.1">
    <property type="nucleotide sequence ID" value="NZ_CP011125.1"/>
</dbReference>
<gene>
    <name evidence="2" type="ORF">DB32_007588</name>
</gene>